<dbReference type="SUPFAM" id="SSF52507">
    <property type="entry name" value="Homo-oligomeric flavin-containing Cys decarboxylases, HFCD"/>
    <property type="match status" value="1"/>
</dbReference>
<dbReference type="InterPro" id="IPR036551">
    <property type="entry name" value="Flavin_trans-like"/>
</dbReference>
<dbReference type="HOGENOM" id="CLU_074522_0_1_7"/>
<accession>D3UGB7</accession>
<dbReference type="Proteomes" id="UP000001522">
    <property type="component" value="Chromosome"/>
</dbReference>
<dbReference type="Gene3D" id="3.40.50.1950">
    <property type="entry name" value="Flavin prenyltransferase-like"/>
    <property type="match status" value="1"/>
</dbReference>
<evidence type="ECO:0000256" key="3">
    <source>
        <dbReference type="ARBA" id="ARBA00022643"/>
    </source>
</evidence>
<sequence>MLWERFCEGNMKFTLAISGASGVHLGLRFLSNLPKEWELFLVLSRGAKEVITQEKTPLEFSQKLEILDCQDLGACIASGSFGVEKMAIIPTSMNKLAKISHGIADDLITRAASVMIKERKTLLLAPREMPLSPIALENMLRLSQTGVIIAPPILGYYAGIEDLEGMEDFLIGKWLDSLQIPHNLYRRWKA</sequence>
<dbReference type="NCBIfam" id="NF004685">
    <property type="entry name" value="PRK06029.1"/>
    <property type="match status" value="1"/>
</dbReference>
<dbReference type="GO" id="GO:0004659">
    <property type="term" value="F:prenyltransferase activity"/>
    <property type="evidence" value="ECO:0007669"/>
    <property type="project" value="UniProtKB-KW"/>
</dbReference>
<dbReference type="NCBIfam" id="TIGR00421">
    <property type="entry name" value="ubiX_pad"/>
    <property type="match status" value="1"/>
</dbReference>
<dbReference type="STRING" id="679897.HMU02760"/>
<dbReference type="AlphaFoldDB" id="D3UGB7"/>
<gene>
    <name evidence="6" type="ordered locus">HMU02760</name>
</gene>
<name>D3UGB7_HELM1</name>
<protein>
    <submittedName>
        <fullName evidence="6">Putative Phenylacrylic acid decarboxylase</fullName>
    </submittedName>
</protein>
<keyword evidence="4" id="KW-0808">Transferase</keyword>
<keyword evidence="2" id="KW-0285">Flavoprotein</keyword>
<evidence type="ECO:0000313" key="6">
    <source>
        <dbReference type="EMBL" id="CBG39538.1"/>
    </source>
</evidence>
<dbReference type="InterPro" id="IPR003382">
    <property type="entry name" value="Flavoprotein"/>
</dbReference>
<evidence type="ECO:0000256" key="1">
    <source>
        <dbReference type="ARBA" id="ARBA00022602"/>
    </source>
</evidence>
<reference evidence="6 7" key="1">
    <citation type="journal article" date="2010" name="BMC Genomics">
        <title>Comparative genomics and proteomics of Helicobacter mustelae, an ulcerogenic and carcinogenic gastric pathogen.</title>
        <authorList>
            <person name="O'Toole P.W."/>
            <person name="Snelling W.J."/>
            <person name="Canchaya C."/>
            <person name="Forde B.M."/>
            <person name="Hardie K.R."/>
            <person name="Josenhans C."/>
            <person name="Graham R.L.J."/>
            <person name="McMullan G."/>
            <person name="Parkhill J."/>
            <person name="Belda E."/>
            <person name="Bentley S.D."/>
        </authorList>
    </citation>
    <scope>NUCLEOTIDE SEQUENCE [LARGE SCALE GENOMIC DNA]</scope>
    <source>
        <strain evidence="7">ATCC 43772 / LMG 18044 / NCTC 12198 / 12198</strain>
    </source>
</reference>
<dbReference type="KEGG" id="hms:HMU02760"/>
<keyword evidence="3" id="KW-0288">FMN</keyword>
<evidence type="ECO:0000259" key="5">
    <source>
        <dbReference type="Pfam" id="PF02441"/>
    </source>
</evidence>
<dbReference type="eggNOG" id="COG0163">
    <property type="taxonomic scope" value="Bacteria"/>
</dbReference>
<organism evidence="6 7">
    <name type="scientific">Helicobacter mustelae (strain ATCC 43772 / CCUG 25715 / CIP 103759 / LMG 18044 / NCTC 12198 / R85-136P)</name>
    <name type="common">Campylobacter mustelae</name>
    <dbReference type="NCBI Taxonomy" id="679897"/>
    <lineage>
        <taxon>Bacteria</taxon>
        <taxon>Pseudomonadati</taxon>
        <taxon>Campylobacterota</taxon>
        <taxon>Epsilonproteobacteria</taxon>
        <taxon>Campylobacterales</taxon>
        <taxon>Helicobacteraceae</taxon>
        <taxon>Helicobacter</taxon>
    </lineage>
</organism>
<dbReference type="Pfam" id="PF02441">
    <property type="entry name" value="Flavoprotein"/>
    <property type="match status" value="1"/>
</dbReference>
<proteinExistence type="predicted"/>
<dbReference type="EMBL" id="FN555004">
    <property type="protein sequence ID" value="CBG39538.1"/>
    <property type="molecule type" value="Genomic_DNA"/>
</dbReference>
<feature type="domain" description="Flavoprotein" evidence="5">
    <location>
        <begin position="11"/>
        <end position="178"/>
    </location>
</feature>
<keyword evidence="1" id="KW-0637">Prenyltransferase</keyword>
<keyword evidence="7" id="KW-1185">Reference proteome</keyword>
<evidence type="ECO:0000256" key="2">
    <source>
        <dbReference type="ARBA" id="ARBA00022630"/>
    </source>
</evidence>
<evidence type="ECO:0000313" key="7">
    <source>
        <dbReference type="Proteomes" id="UP000001522"/>
    </source>
</evidence>
<dbReference type="InterPro" id="IPR004507">
    <property type="entry name" value="UbiX-like"/>
</dbReference>
<evidence type="ECO:0000256" key="4">
    <source>
        <dbReference type="ARBA" id="ARBA00022679"/>
    </source>
</evidence>